<evidence type="ECO:0000256" key="2">
    <source>
        <dbReference type="ARBA" id="ARBA00005594"/>
    </source>
</evidence>
<evidence type="ECO:0000256" key="12">
    <source>
        <dbReference type="PROSITE-ProRule" id="PRU00108"/>
    </source>
</evidence>
<dbReference type="SUPFAM" id="SSF46689">
    <property type="entry name" value="Homeodomain-like"/>
    <property type="match status" value="1"/>
</dbReference>
<dbReference type="InterPro" id="IPR001356">
    <property type="entry name" value="HD"/>
</dbReference>
<dbReference type="CDD" id="cd00806">
    <property type="entry name" value="TrpRS_core"/>
    <property type="match status" value="1"/>
</dbReference>
<feature type="region of interest" description="Disordered" evidence="15">
    <location>
        <begin position="390"/>
        <end position="426"/>
    </location>
</feature>
<dbReference type="Proteomes" id="UP000677228">
    <property type="component" value="Unassembled WGS sequence"/>
</dbReference>
<accession>A0A8S2DFN5</accession>
<name>A0A8S2DFN5_9BILA</name>
<evidence type="ECO:0000256" key="9">
    <source>
        <dbReference type="ARBA" id="ARBA00022917"/>
    </source>
</evidence>
<evidence type="ECO:0000256" key="10">
    <source>
        <dbReference type="ARBA" id="ARBA00023146"/>
    </source>
</evidence>
<dbReference type="GO" id="GO:0003677">
    <property type="term" value="F:DNA binding"/>
    <property type="evidence" value="ECO:0007669"/>
    <property type="project" value="UniProtKB-UniRule"/>
</dbReference>
<dbReference type="GO" id="GO:0005524">
    <property type="term" value="F:ATP binding"/>
    <property type="evidence" value="ECO:0007669"/>
    <property type="project" value="UniProtKB-KW"/>
</dbReference>
<proteinExistence type="inferred from homology"/>
<evidence type="ECO:0000256" key="13">
    <source>
        <dbReference type="RuleBase" id="RU000682"/>
    </source>
</evidence>
<keyword evidence="7 14" id="KW-0547">Nucleotide-binding</keyword>
<dbReference type="InterPro" id="IPR002306">
    <property type="entry name" value="Trp-tRNA-ligase"/>
</dbReference>
<keyword evidence="10 14" id="KW-0030">Aminoacyl-tRNA synthetase</keyword>
<dbReference type="EMBL" id="CAJOBA010003007">
    <property type="protein sequence ID" value="CAF3667441.1"/>
    <property type="molecule type" value="Genomic_DNA"/>
</dbReference>
<evidence type="ECO:0000256" key="4">
    <source>
        <dbReference type="ARBA" id="ARBA00013782"/>
    </source>
</evidence>
<evidence type="ECO:0000313" key="18">
    <source>
        <dbReference type="EMBL" id="CAF3667441.1"/>
    </source>
</evidence>
<dbReference type="EMBL" id="CAJNOK010003006">
    <property type="protein sequence ID" value="CAF0884205.1"/>
    <property type="molecule type" value="Genomic_DNA"/>
</dbReference>
<gene>
    <name evidence="17" type="ORF">OVA965_LOCUS8782</name>
    <name evidence="18" type="ORF">TMI583_LOCUS8778</name>
</gene>
<feature type="compositionally biased region" description="Low complexity" evidence="15">
    <location>
        <begin position="406"/>
        <end position="415"/>
    </location>
</feature>
<keyword evidence="8 14" id="KW-0067">ATP-binding</keyword>
<evidence type="ECO:0000256" key="3">
    <source>
        <dbReference type="ARBA" id="ARBA00013161"/>
    </source>
</evidence>
<protein>
    <recommendedName>
        <fullName evidence="4">Tryptophan--tRNA ligase, cytoplasmic</fullName>
        <ecNumber evidence="3">6.1.1.2</ecNumber>
    </recommendedName>
    <alternativeName>
        <fullName evidence="11">Tryptophanyl-tRNA synthetase</fullName>
    </alternativeName>
</protein>
<dbReference type="PROSITE" id="PS00178">
    <property type="entry name" value="AA_TRNA_LIGASE_I"/>
    <property type="match status" value="1"/>
</dbReference>
<dbReference type="InterPro" id="IPR014729">
    <property type="entry name" value="Rossmann-like_a/b/a_fold"/>
</dbReference>
<dbReference type="AlphaFoldDB" id="A0A8S2DFN5"/>
<dbReference type="Pfam" id="PF00046">
    <property type="entry name" value="Homeodomain"/>
    <property type="match status" value="1"/>
</dbReference>
<evidence type="ECO:0000256" key="14">
    <source>
        <dbReference type="RuleBase" id="RU363036"/>
    </source>
</evidence>
<keyword evidence="12 13" id="KW-0238">DNA-binding</keyword>
<sequence length="498" mass="56885">MSTTNEPDHVPPVNDYVDEATNVDDIVNPWEVKAGSNTGVDYDKLIRRFGSSKVSDDLVKRIERIIQKPVHHFIRRGIFFSHRDVDQILLAYEQKKPFYLYTGRGPSSDAMHLGHLVPFIMTKWLQDVFDVPLVIQMTDDEKFLWKDLSADETNRLAYENAKDIIACGFDKDKTFIFSDFDFIAQCPKFYRNICKIQKCVTYNQVKGIFGFGDSDCIGKIAFPAIQAAPAISSTFPFIFGEKQKQELACFIPCAIDQDPYFRMTRDVAPRLNFPKPALLHSVFFPALQGSQSKMSSSDPNSSIFLTDTPKDIKNKINKHAFSGGKASIEEHREKGGDCEVDVSYQYLRFFLDDDEKLQQIREGYSSGQILTGELKKTLIEILQKLVADHQVKRQQTSPPPSIVDPSSRIQVSDSSSSRKRKAPANDDVTMIRCPTSTIKRQKSTRFDPDQIFELETHYSQVDKYLSKQAAHKLSAKTGLLDDQVKRWFNNRRQRDTDL</sequence>
<dbReference type="SUPFAM" id="SSF52374">
    <property type="entry name" value="Nucleotidylyl transferase"/>
    <property type="match status" value="1"/>
</dbReference>
<evidence type="ECO:0000313" key="19">
    <source>
        <dbReference type="Proteomes" id="UP000677228"/>
    </source>
</evidence>
<dbReference type="EC" id="6.1.1.2" evidence="3"/>
<dbReference type="Pfam" id="PF00579">
    <property type="entry name" value="tRNA-synt_1b"/>
    <property type="match status" value="1"/>
</dbReference>
<evidence type="ECO:0000259" key="16">
    <source>
        <dbReference type="PROSITE" id="PS50071"/>
    </source>
</evidence>
<dbReference type="GO" id="GO:0004830">
    <property type="term" value="F:tryptophan-tRNA ligase activity"/>
    <property type="evidence" value="ECO:0007669"/>
    <property type="project" value="UniProtKB-EC"/>
</dbReference>
<evidence type="ECO:0000256" key="5">
    <source>
        <dbReference type="ARBA" id="ARBA00022490"/>
    </source>
</evidence>
<evidence type="ECO:0000256" key="8">
    <source>
        <dbReference type="ARBA" id="ARBA00022840"/>
    </source>
</evidence>
<dbReference type="Gene3D" id="3.40.50.620">
    <property type="entry name" value="HUPs"/>
    <property type="match status" value="1"/>
</dbReference>
<comment type="caution">
    <text evidence="17">The sequence shown here is derived from an EMBL/GenBank/DDBJ whole genome shotgun (WGS) entry which is preliminary data.</text>
</comment>
<keyword evidence="5" id="KW-0963">Cytoplasm</keyword>
<dbReference type="InterPro" id="IPR009057">
    <property type="entry name" value="Homeodomain-like_sf"/>
</dbReference>
<dbReference type="InterPro" id="IPR002305">
    <property type="entry name" value="aa-tRNA-synth_Ic"/>
</dbReference>
<evidence type="ECO:0000256" key="11">
    <source>
        <dbReference type="ARBA" id="ARBA00030268"/>
    </source>
</evidence>
<dbReference type="FunFam" id="1.10.240.10:FF:000003">
    <property type="entry name" value="Tryptophan--tRNA ligase, cytoplasmic"/>
    <property type="match status" value="1"/>
</dbReference>
<reference evidence="17" key="1">
    <citation type="submission" date="2021-02" db="EMBL/GenBank/DDBJ databases">
        <authorList>
            <person name="Nowell W R."/>
        </authorList>
    </citation>
    <scope>NUCLEOTIDE SEQUENCE</scope>
</reference>
<dbReference type="Gene3D" id="1.10.10.60">
    <property type="entry name" value="Homeodomain-like"/>
    <property type="match status" value="1"/>
</dbReference>
<dbReference type="Proteomes" id="UP000682733">
    <property type="component" value="Unassembled WGS sequence"/>
</dbReference>
<keyword evidence="12 13" id="KW-0539">Nucleus</keyword>
<keyword evidence="9 14" id="KW-0648">Protein biosynthesis</keyword>
<comment type="similarity">
    <text evidence="2 14">Belongs to the class-I aminoacyl-tRNA synthetase family.</text>
</comment>
<evidence type="ECO:0000256" key="6">
    <source>
        <dbReference type="ARBA" id="ARBA00022598"/>
    </source>
</evidence>
<dbReference type="SMART" id="SM00389">
    <property type="entry name" value="HOX"/>
    <property type="match status" value="1"/>
</dbReference>
<comment type="subcellular location">
    <subcellularLocation>
        <location evidence="1">Cytoplasm</location>
    </subcellularLocation>
    <subcellularLocation>
        <location evidence="12 13">Nucleus</location>
    </subcellularLocation>
</comment>
<dbReference type="GO" id="GO:0005634">
    <property type="term" value="C:nucleus"/>
    <property type="evidence" value="ECO:0007669"/>
    <property type="project" value="UniProtKB-SubCell"/>
</dbReference>
<dbReference type="GO" id="GO:0006436">
    <property type="term" value="P:tryptophanyl-tRNA aminoacylation"/>
    <property type="evidence" value="ECO:0007669"/>
    <property type="project" value="InterPro"/>
</dbReference>
<dbReference type="PANTHER" id="PTHR10055:SF1">
    <property type="entry name" value="TRYPTOPHAN--TRNA LIGASE, CYTOPLASMIC"/>
    <property type="match status" value="1"/>
</dbReference>
<dbReference type="CDD" id="cd00086">
    <property type="entry name" value="homeodomain"/>
    <property type="match status" value="1"/>
</dbReference>
<dbReference type="FunFam" id="3.40.50.620:FF:000033">
    <property type="entry name" value="tryptophan--tRNA ligase, cytoplasmic"/>
    <property type="match status" value="1"/>
</dbReference>
<dbReference type="InterPro" id="IPR001412">
    <property type="entry name" value="aa-tRNA-synth_I_CS"/>
</dbReference>
<dbReference type="GO" id="GO:0005737">
    <property type="term" value="C:cytoplasm"/>
    <property type="evidence" value="ECO:0007669"/>
    <property type="project" value="UniProtKB-SubCell"/>
</dbReference>
<organism evidence="17 19">
    <name type="scientific">Didymodactylos carnosus</name>
    <dbReference type="NCBI Taxonomy" id="1234261"/>
    <lineage>
        <taxon>Eukaryota</taxon>
        <taxon>Metazoa</taxon>
        <taxon>Spiralia</taxon>
        <taxon>Gnathifera</taxon>
        <taxon>Rotifera</taxon>
        <taxon>Eurotatoria</taxon>
        <taxon>Bdelloidea</taxon>
        <taxon>Philodinida</taxon>
        <taxon>Philodinidae</taxon>
        <taxon>Didymodactylos</taxon>
    </lineage>
</organism>
<dbReference type="NCBIfam" id="TIGR00233">
    <property type="entry name" value="trpS"/>
    <property type="match status" value="1"/>
</dbReference>
<evidence type="ECO:0000256" key="7">
    <source>
        <dbReference type="ARBA" id="ARBA00022741"/>
    </source>
</evidence>
<dbReference type="PRINTS" id="PR01039">
    <property type="entry name" value="TRNASYNTHTRP"/>
</dbReference>
<evidence type="ECO:0000313" key="17">
    <source>
        <dbReference type="EMBL" id="CAF0884205.1"/>
    </source>
</evidence>
<dbReference type="Gene3D" id="1.10.240.10">
    <property type="entry name" value="Tyrosyl-Transfer RNA Synthetase"/>
    <property type="match status" value="1"/>
</dbReference>
<keyword evidence="12 13" id="KW-0371">Homeobox</keyword>
<evidence type="ECO:0000256" key="15">
    <source>
        <dbReference type="SAM" id="MobiDB-lite"/>
    </source>
</evidence>
<dbReference type="PROSITE" id="PS50071">
    <property type="entry name" value="HOMEOBOX_2"/>
    <property type="match status" value="1"/>
</dbReference>
<keyword evidence="6 14" id="KW-0436">Ligase</keyword>
<evidence type="ECO:0000256" key="1">
    <source>
        <dbReference type="ARBA" id="ARBA00004496"/>
    </source>
</evidence>
<dbReference type="PANTHER" id="PTHR10055">
    <property type="entry name" value="TRYPTOPHANYL-TRNA SYNTHETASE"/>
    <property type="match status" value="1"/>
</dbReference>
<feature type="domain" description="Homeobox" evidence="16">
    <location>
        <begin position="437"/>
        <end position="498"/>
    </location>
</feature>